<dbReference type="Proteomes" id="UP000738359">
    <property type="component" value="Unassembled WGS sequence"/>
</dbReference>
<keyword evidence="4" id="KW-0862">Zinc</keyword>
<name>A0A9P6LVN4_MORAP</name>
<dbReference type="InterPro" id="IPR007527">
    <property type="entry name" value="Znf_SWIM"/>
</dbReference>
<evidence type="ECO:0000259" key="6">
    <source>
        <dbReference type="PROSITE" id="PS50600"/>
    </source>
</evidence>
<comment type="caution">
    <text evidence="8">The sequence shown here is derived from an EMBL/GenBank/DDBJ whole genome shotgun (WGS) entry which is preliminary data.</text>
</comment>
<feature type="domain" description="SWIM-type" evidence="7">
    <location>
        <begin position="1059"/>
        <end position="1093"/>
    </location>
</feature>
<keyword evidence="4" id="KW-0479">Metal-binding</keyword>
<keyword evidence="9" id="KW-1185">Reference proteome</keyword>
<feature type="compositionally biased region" description="Basic and acidic residues" evidence="5">
    <location>
        <begin position="502"/>
        <end position="512"/>
    </location>
</feature>
<dbReference type="PANTHER" id="PTHR31669:SF251">
    <property type="entry name" value="PROTEIN FAR1-RELATED SEQUENCE"/>
    <property type="match status" value="1"/>
</dbReference>
<dbReference type="PROSITE" id="PS50600">
    <property type="entry name" value="ULP_PROTEASE"/>
    <property type="match status" value="1"/>
</dbReference>
<dbReference type="InterPro" id="IPR038765">
    <property type="entry name" value="Papain-like_cys_pep_sf"/>
</dbReference>
<evidence type="ECO:0000256" key="4">
    <source>
        <dbReference type="PROSITE-ProRule" id="PRU00325"/>
    </source>
</evidence>
<evidence type="ECO:0000256" key="5">
    <source>
        <dbReference type="SAM" id="MobiDB-lite"/>
    </source>
</evidence>
<feature type="region of interest" description="Disordered" evidence="5">
    <location>
        <begin position="280"/>
        <end position="417"/>
    </location>
</feature>
<feature type="compositionally biased region" description="Basic and acidic residues" evidence="5">
    <location>
        <begin position="951"/>
        <end position="960"/>
    </location>
</feature>
<keyword evidence="4" id="KW-0863">Zinc-finger</keyword>
<dbReference type="GO" id="GO:0006355">
    <property type="term" value="P:regulation of DNA-templated transcription"/>
    <property type="evidence" value="ECO:0007669"/>
    <property type="project" value="InterPro"/>
</dbReference>
<dbReference type="GO" id="GO:0008270">
    <property type="term" value="F:zinc ion binding"/>
    <property type="evidence" value="ECO:0007669"/>
    <property type="project" value="UniProtKB-KW"/>
</dbReference>
<gene>
    <name evidence="8" type="ORF">BGZ70_002936</name>
</gene>
<feature type="compositionally biased region" description="Acidic residues" evidence="5">
    <location>
        <begin position="961"/>
        <end position="995"/>
    </location>
</feature>
<organism evidence="8 9">
    <name type="scientific">Mortierella alpina</name>
    <name type="common">Oleaginous fungus</name>
    <name type="synonym">Mortierella renispora</name>
    <dbReference type="NCBI Taxonomy" id="64518"/>
    <lineage>
        <taxon>Eukaryota</taxon>
        <taxon>Fungi</taxon>
        <taxon>Fungi incertae sedis</taxon>
        <taxon>Mucoromycota</taxon>
        <taxon>Mortierellomycotina</taxon>
        <taxon>Mortierellomycetes</taxon>
        <taxon>Mortierellales</taxon>
        <taxon>Mortierellaceae</taxon>
        <taxon>Mortierella</taxon>
    </lineage>
</organism>
<evidence type="ECO:0000256" key="1">
    <source>
        <dbReference type="ARBA" id="ARBA00005234"/>
    </source>
</evidence>
<dbReference type="OrthoDB" id="2447396at2759"/>
<feature type="region of interest" description="Disordered" evidence="5">
    <location>
        <begin position="951"/>
        <end position="997"/>
    </location>
</feature>
<feature type="compositionally biased region" description="Basic and acidic residues" evidence="5">
    <location>
        <begin position="288"/>
        <end position="301"/>
    </location>
</feature>
<dbReference type="Pfam" id="PF02902">
    <property type="entry name" value="Peptidase_C48"/>
    <property type="match status" value="1"/>
</dbReference>
<feature type="domain" description="Ubiquitin-like protease family profile" evidence="6">
    <location>
        <begin position="57"/>
        <end position="216"/>
    </location>
</feature>
<comment type="similarity">
    <text evidence="1">Belongs to the peptidase C48 family.</text>
</comment>
<evidence type="ECO:0000256" key="3">
    <source>
        <dbReference type="ARBA" id="ARBA00022801"/>
    </source>
</evidence>
<dbReference type="SUPFAM" id="SSF54001">
    <property type="entry name" value="Cysteine proteinases"/>
    <property type="match status" value="1"/>
</dbReference>
<feature type="compositionally biased region" description="Polar residues" evidence="5">
    <location>
        <begin position="359"/>
        <end position="369"/>
    </location>
</feature>
<protein>
    <recommendedName>
        <fullName evidence="10">SWIM-type domain-containing protein</fullName>
    </recommendedName>
</protein>
<evidence type="ECO:0000313" key="8">
    <source>
        <dbReference type="EMBL" id="KAF9946978.1"/>
    </source>
</evidence>
<keyword evidence="2" id="KW-0645">Protease</keyword>
<proteinExistence type="inferred from homology"/>
<feature type="compositionally biased region" description="Polar residues" evidence="5">
    <location>
        <begin position="310"/>
        <end position="324"/>
    </location>
</feature>
<dbReference type="InterPro" id="IPR003653">
    <property type="entry name" value="Peptidase_C48_C"/>
</dbReference>
<evidence type="ECO:0008006" key="10">
    <source>
        <dbReference type="Google" id="ProtNLM"/>
    </source>
</evidence>
<keyword evidence="3" id="KW-0378">Hydrolase</keyword>
<dbReference type="EMBL" id="JAAAHY010001752">
    <property type="protein sequence ID" value="KAF9946978.1"/>
    <property type="molecule type" value="Genomic_DNA"/>
</dbReference>
<evidence type="ECO:0000256" key="2">
    <source>
        <dbReference type="ARBA" id="ARBA00022670"/>
    </source>
</evidence>
<sequence length="1326" mass="150437">MDDARAFGERLQSLVVWIKNCAKEGHDPAFTKWFMTELCTTPGIKNRVFLPLFPCPFPADTESLFVLKKESWLDDGSLEIVLDSFRSRYGRGDRNLFVPVTKILLWMRDAKEEGFDSNWHLDGTQSGVLEKVFVIVPFGNHWGSLCIDFVRRQVFFGDSLFKALPCTVRDAIVKWLAYQKVDLSTWDPCIRMMAVPTQPSTSGSCGVIACNAIERAIDPSVPCWSEETAACHRLRLLRILTGFPKISQETECLLPGGIHCCDISSQCEVLLEKNPGLSRPLYEGSPEPETHTRTLHVETRKERARKQVSWKAQPSPTSSNTTFSAACRVQEIAESHDRQGGQEEVMSSGGRDGPESFDVENTAQLTDGKNVTEPFNVEDTAMLTEDESVTEPPNGHEDIVDNKPALSPENDVDEAGPNLNSQYILRDANNNPVGVSKQWRPRVGQWFMNLEEAQYMLQEWALNNLFEIVIGSSKSLKDGCKNNNSVETFQCSRYGQPRKHQRKEERAKDKNDASASKAEAAVHRHPSTQRCGCGVSLNVKFLNGLTAAGEIILFNDKEHNHPLRPHVRLVGRQARQLDPVIQEFFRVHGPTCKDTRELRGYLEAQVSSMEGVKPTIPVDPRVLSTAVYKVKRSWRVLEEGSDSQQLLDILQARKAQDPDFFFASDVDFETKELRMVFWMTSLQKDLYRRYKDVLVMDNTAQTNSLNLPLTAIVIMCDHEPVLLMAIAKTLPATRIVHCIWHIYAHNIRSRLVGSLKKDFDPFMRASSNAVGGRCSRTLGYDNYAGKYLKKLYSRRERWAQYRVKTVFTAGMQATQRVEKTHDLIKNNSTGPMSSLKVLFHAIDKRVNLEEDTDKMAVDKDIKKSPFLHVDHDQARRHFRAVIDVNAQYLSPNIRKRLMDEMATSTFYDCRQVGDEGRQAETTGRALNSVLDDVQDQREYFSDEEEYDKLDKRSKVAKQDCSEEDENVSGDMTDDDEIDDIDDDDYVGDSEEEQVDNDQAAKDREALELEKELKQAELTMEKQRTISRDALLAWIAEIGTEKICKTYQVYHELPPKRPHYVVLLNDQSHLCTCRLLQSKGLVCGHFFRLMRSFPEFRYHISLIPSRWFMEALQDRPDLRTAVMEQDAVYAESFAQRETSKPSSNFRQDYFSVFPSERSAVDSQGVPSSRSMRYGRLHGKLQLIISEGAESETSAQLVEKMFDQTLAEMRGVVQNSAHSSNDSDNDSVCFAGDDGADHTDQSAIGVAIHEGVQDVKSVARKGRKRKLRYKAASEIQIASLKKGIFYAPPVRVSDTRHGNSKRRKATQCGHCNSEGHNARTCNTAMKRR</sequence>
<dbReference type="Gene3D" id="3.40.395.10">
    <property type="entry name" value="Adenoviral Proteinase, Chain A"/>
    <property type="match status" value="1"/>
</dbReference>
<dbReference type="PANTHER" id="PTHR31669">
    <property type="entry name" value="PROTEIN FAR1-RELATED SEQUENCE 10-RELATED"/>
    <property type="match status" value="1"/>
</dbReference>
<dbReference type="PROSITE" id="PS50966">
    <property type="entry name" value="ZF_SWIM"/>
    <property type="match status" value="1"/>
</dbReference>
<dbReference type="InterPro" id="IPR031052">
    <property type="entry name" value="FHY3/FAR1"/>
</dbReference>
<dbReference type="GO" id="GO:0008234">
    <property type="term" value="F:cysteine-type peptidase activity"/>
    <property type="evidence" value="ECO:0007669"/>
    <property type="project" value="InterPro"/>
</dbReference>
<evidence type="ECO:0000313" key="9">
    <source>
        <dbReference type="Proteomes" id="UP000738359"/>
    </source>
</evidence>
<dbReference type="GO" id="GO:0019783">
    <property type="term" value="F:ubiquitin-like protein peptidase activity"/>
    <property type="evidence" value="ECO:0007669"/>
    <property type="project" value="UniProtKB-ARBA"/>
</dbReference>
<dbReference type="GO" id="GO:0006508">
    <property type="term" value="P:proteolysis"/>
    <property type="evidence" value="ECO:0007669"/>
    <property type="project" value="UniProtKB-KW"/>
</dbReference>
<evidence type="ECO:0000259" key="7">
    <source>
        <dbReference type="PROSITE" id="PS50966"/>
    </source>
</evidence>
<accession>A0A9P6LVN4</accession>
<reference evidence="8" key="1">
    <citation type="journal article" date="2020" name="Fungal Divers.">
        <title>Resolving the Mortierellaceae phylogeny through synthesis of multi-gene phylogenetics and phylogenomics.</title>
        <authorList>
            <person name="Vandepol N."/>
            <person name="Liber J."/>
            <person name="Desiro A."/>
            <person name="Na H."/>
            <person name="Kennedy M."/>
            <person name="Barry K."/>
            <person name="Grigoriev I.V."/>
            <person name="Miller A.N."/>
            <person name="O'Donnell K."/>
            <person name="Stajich J.E."/>
            <person name="Bonito G."/>
        </authorList>
    </citation>
    <scope>NUCLEOTIDE SEQUENCE</scope>
    <source>
        <strain evidence="8">CK1249</strain>
    </source>
</reference>
<feature type="compositionally biased region" description="Basic and acidic residues" evidence="5">
    <location>
        <begin position="331"/>
        <end position="341"/>
    </location>
</feature>
<feature type="region of interest" description="Disordered" evidence="5">
    <location>
        <begin position="491"/>
        <end position="523"/>
    </location>
</feature>